<feature type="domain" description="CN hydrolase" evidence="10">
    <location>
        <begin position="245"/>
        <end position="497"/>
    </location>
</feature>
<keyword evidence="11" id="KW-0449">Lipoprotein</keyword>
<comment type="caution">
    <text evidence="11">The sequence shown here is derived from an EMBL/GenBank/DDBJ whole genome shotgun (WGS) entry which is preliminary data.</text>
</comment>
<organism evidence="11 12">
    <name type="scientific">Actinomadura harenae</name>
    <dbReference type="NCBI Taxonomy" id="2483351"/>
    <lineage>
        <taxon>Bacteria</taxon>
        <taxon>Bacillati</taxon>
        <taxon>Actinomycetota</taxon>
        <taxon>Actinomycetes</taxon>
        <taxon>Streptosporangiales</taxon>
        <taxon>Thermomonosporaceae</taxon>
        <taxon>Actinomadura</taxon>
    </lineage>
</organism>
<dbReference type="Gene3D" id="3.60.110.10">
    <property type="entry name" value="Carbon-nitrogen hydrolase"/>
    <property type="match status" value="1"/>
</dbReference>
<comment type="subcellular location">
    <subcellularLocation>
        <location evidence="1 8">Cell membrane</location>
        <topology evidence="1 8">Multi-pass membrane protein</topology>
    </subcellularLocation>
</comment>
<dbReference type="InterPro" id="IPR045378">
    <property type="entry name" value="LNT_N"/>
</dbReference>
<evidence type="ECO:0000256" key="4">
    <source>
        <dbReference type="ARBA" id="ARBA00022692"/>
    </source>
</evidence>
<comment type="pathway">
    <text evidence="8">Protein modification; lipoprotein biosynthesis (N-acyl transfer).</text>
</comment>
<comment type="function">
    <text evidence="8">Catalyzes the phospholipid dependent N-acylation of the N-terminal cysteine of apolipoprotein, the last step in lipoprotein maturation.</text>
</comment>
<keyword evidence="6 8" id="KW-0472">Membrane</keyword>
<feature type="region of interest" description="Disordered" evidence="9">
    <location>
        <begin position="534"/>
        <end position="563"/>
    </location>
</feature>
<dbReference type="EMBL" id="RFFG01000082">
    <property type="protein sequence ID" value="RMI38631.1"/>
    <property type="molecule type" value="Genomic_DNA"/>
</dbReference>
<evidence type="ECO:0000256" key="5">
    <source>
        <dbReference type="ARBA" id="ARBA00022989"/>
    </source>
</evidence>
<keyword evidence="5 8" id="KW-1133">Transmembrane helix</keyword>
<feature type="transmembrane region" description="Helical" evidence="8">
    <location>
        <begin position="59"/>
        <end position="76"/>
    </location>
</feature>
<comment type="caution">
    <text evidence="8">Lacks conserved residue(s) required for the propagation of feature annotation.</text>
</comment>
<evidence type="ECO:0000256" key="6">
    <source>
        <dbReference type="ARBA" id="ARBA00023136"/>
    </source>
</evidence>
<evidence type="ECO:0000256" key="7">
    <source>
        <dbReference type="ARBA" id="ARBA00023315"/>
    </source>
</evidence>
<feature type="transmembrane region" description="Helical" evidence="8">
    <location>
        <begin position="216"/>
        <end position="236"/>
    </location>
</feature>
<reference evidence="11 12" key="1">
    <citation type="submission" date="2018-10" db="EMBL/GenBank/DDBJ databases">
        <title>Isolation from soil.</title>
        <authorList>
            <person name="Hu J."/>
        </authorList>
    </citation>
    <scope>NUCLEOTIDE SEQUENCE [LARGE SCALE GENOMIC DNA]</scope>
    <source>
        <strain evidence="11 12">NEAU-Ht49</strain>
    </source>
</reference>
<feature type="compositionally biased region" description="Low complexity" evidence="9">
    <location>
        <begin position="195"/>
        <end position="209"/>
    </location>
</feature>
<dbReference type="PANTHER" id="PTHR38686">
    <property type="entry name" value="APOLIPOPROTEIN N-ACYLTRANSFERASE"/>
    <property type="match status" value="1"/>
</dbReference>
<keyword evidence="4 8" id="KW-0812">Transmembrane</keyword>
<dbReference type="Proteomes" id="UP000282674">
    <property type="component" value="Unassembled WGS sequence"/>
</dbReference>
<dbReference type="OrthoDB" id="9804277at2"/>
<dbReference type="CDD" id="cd07571">
    <property type="entry name" value="ALP_N-acyl_transferase"/>
    <property type="match status" value="1"/>
</dbReference>
<accession>A0A3M2LMF7</accession>
<keyword evidence="7 8" id="KW-0012">Acyltransferase</keyword>
<evidence type="ECO:0000259" key="10">
    <source>
        <dbReference type="PROSITE" id="PS50263"/>
    </source>
</evidence>
<feature type="transmembrane region" description="Helical" evidence="8">
    <location>
        <begin position="159"/>
        <end position="179"/>
    </location>
</feature>
<dbReference type="PANTHER" id="PTHR38686:SF1">
    <property type="entry name" value="APOLIPOPROTEIN N-ACYLTRANSFERASE"/>
    <property type="match status" value="1"/>
</dbReference>
<evidence type="ECO:0000256" key="2">
    <source>
        <dbReference type="ARBA" id="ARBA00022475"/>
    </source>
</evidence>
<dbReference type="HAMAP" id="MF_01148">
    <property type="entry name" value="Lnt"/>
    <property type="match status" value="1"/>
</dbReference>
<comment type="similarity">
    <text evidence="8">Belongs to the CN hydrolase family. Apolipoprotein N-acyltransferase subfamily.</text>
</comment>
<dbReference type="InterPro" id="IPR036526">
    <property type="entry name" value="C-N_Hydrolase_sf"/>
</dbReference>
<evidence type="ECO:0000256" key="9">
    <source>
        <dbReference type="SAM" id="MobiDB-lite"/>
    </source>
</evidence>
<dbReference type="InterPro" id="IPR003010">
    <property type="entry name" value="C-N_Hydrolase"/>
</dbReference>
<dbReference type="InterPro" id="IPR004563">
    <property type="entry name" value="Apolipo_AcylTrfase"/>
</dbReference>
<dbReference type="EC" id="2.3.1.269" evidence="8"/>
<proteinExistence type="inferred from homology"/>
<keyword evidence="2 8" id="KW-1003">Cell membrane</keyword>
<dbReference type="Pfam" id="PF20154">
    <property type="entry name" value="LNT_N"/>
    <property type="match status" value="1"/>
</dbReference>
<comment type="catalytic activity">
    <reaction evidence="8">
        <text>N-terminal S-1,2-diacyl-sn-glyceryl-L-cysteinyl-[lipoprotein] + a glycerophospholipid = N-acyl-S-1,2-diacyl-sn-glyceryl-L-cysteinyl-[lipoprotein] + a 2-acyl-sn-glycero-3-phospholipid + H(+)</text>
        <dbReference type="Rhea" id="RHEA:48228"/>
        <dbReference type="Rhea" id="RHEA-COMP:14681"/>
        <dbReference type="Rhea" id="RHEA-COMP:14684"/>
        <dbReference type="ChEBI" id="CHEBI:15378"/>
        <dbReference type="ChEBI" id="CHEBI:136912"/>
        <dbReference type="ChEBI" id="CHEBI:140656"/>
        <dbReference type="ChEBI" id="CHEBI:140657"/>
        <dbReference type="ChEBI" id="CHEBI:140660"/>
        <dbReference type="EC" id="2.3.1.269"/>
    </reaction>
</comment>
<feature type="compositionally biased region" description="Low complexity" evidence="9">
    <location>
        <begin position="536"/>
        <end position="546"/>
    </location>
</feature>
<dbReference type="GO" id="GO:0005886">
    <property type="term" value="C:plasma membrane"/>
    <property type="evidence" value="ECO:0007669"/>
    <property type="project" value="UniProtKB-SubCell"/>
</dbReference>
<gene>
    <name evidence="8 11" type="primary">lnt</name>
    <name evidence="11" type="ORF">EBO15_32175</name>
</gene>
<evidence type="ECO:0000256" key="8">
    <source>
        <dbReference type="HAMAP-Rule" id="MF_01148"/>
    </source>
</evidence>
<protein>
    <recommendedName>
        <fullName evidence="8">Apolipoprotein N-acyltransferase</fullName>
        <shortName evidence="8">ALP N-acyltransferase</shortName>
        <ecNumber evidence="8">2.3.1.269</ecNumber>
    </recommendedName>
</protein>
<dbReference type="UniPathway" id="UPA00666"/>
<dbReference type="Pfam" id="PF00795">
    <property type="entry name" value="CN_hydrolase"/>
    <property type="match status" value="1"/>
</dbReference>
<dbReference type="AlphaFoldDB" id="A0A3M2LMF7"/>
<keyword evidence="12" id="KW-1185">Reference proteome</keyword>
<name>A0A3M2LMF7_9ACTN</name>
<evidence type="ECO:0000256" key="1">
    <source>
        <dbReference type="ARBA" id="ARBA00004651"/>
    </source>
</evidence>
<feature type="transmembrane region" description="Helical" evidence="8">
    <location>
        <begin position="88"/>
        <end position="108"/>
    </location>
</feature>
<feature type="transmembrane region" description="Helical" evidence="8">
    <location>
        <begin position="513"/>
        <end position="530"/>
    </location>
</feature>
<dbReference type="GO" id="GO:0016410">
    <property type="term" value="F:N-acyltransferase activity"/>
    <property type="evidence" value="ECO:0007669"/>
    <property type="project" value="UniProtKB-UniRule"/>
</dbReference>
<evidence type="ECO:0000256" key="3">
    <source>
        <dbReference type="ARBA" id="ARBA00022679"/>
    </source>
</evidence>
<evidence type="ECO:0000313" key="11">
    <source>
        <dbReference type="EMBL" id="RMI38631.1"/>
    </source>
</evidence>
<dbReference type="SUPFAM" id="SSF56317">
    <property type="entry name" value="Carbon-nitrogen hydrolase"/>
    <property type="match status" value="1"/>
</dbReference>
<feature type="compositionally biased region" description="Basic and acidic residues" evidence="9">
    <location>
        <begin position="547"/>
        <end position="563"/>
    </location>
</feature>
<dbReference type="GO" id="GO:0042158">
    <property type="term" value="P:lipoprotein biosynthetic process"/>
    <property type="evidence" value="ECO:0007669"/>
    <property type="project" value="UniProtKB-UniRule"/>
</dbReference>
<dbReference type="NCBIfam" id="TIGR00546">
    <property type="entry name" value="lnt"/>
    <property type="match status" value="1"/>
</dbReference>
<dbReference type="PROSITE" id="PS50263">
    <property type="entry name" value="CN_HYDROLASE"/>
    <property type="match status" value="1"/>
</dbReference>
<evidence type="ECO:0000313" key="12">
    <source>
        <dbReference type="Proteomes" id="UP000282674"/>
    </source>
</evidence>
<sequence>MGRWARIRRGGRAGWARHAVAVAAGLLLWLAFPPVDLPYLAFPALALLTLAWRGVPARTAAWLGFVGGAAFFLPVLEGIHKVGWDGWVGLSLVQALYFIPLAAGTAVVTRLPAWPLWTAAAWVAEEALRGRQPFGGFPWARLAFSQTATPLTPYASLGGAPLVTFLTALVGGLLAYAAVTAWRLRKPAPTPDATPAPDAAPAETGPAAGRSPRGPLLGAGVAVVLAALVVGGGLAIPTPTGGRPVTVAVVQGNVPRLGLDFLGQRRAVLDNHVAETRRLAEQIRAGKVARPQLVIWPENASDLDPFTEPDAYQAIDGAVRDVGVPVLVGALVDTPDGKRIENRGIVWDPRTGPGNYYVKRHPVPFGEYLPFRDVLTKLITRFQRVPRDFVKGDRTGVMKLGPITIGDVICFEVAYDKETRDSAPGNVMVVQTNNATYGETSLPPQQIAMSRLRAVEHGRAVLVAATSGISAIVAPDGRMIAQSREFVPALQVATVPARTSRTMADRLGALPEWALTIAALGAVAAALGLARRRRTTTPLPQGPTGRDAVRDPARTARTDDEEN</sequence>
<keyword evidence="3 8" id="KW-0808">Transferase</keyword>
<feature type="region of interest" description="Disordered" evidence="9">
    <location>
        <begin position="188"/>
        <end position="211"/>
    </location>
</feature>